<dbReference type="GO" id="GO:0004016">
    <property type="term" value="F:adenylate cyclase activity"/>
    <property type="evidence" value="ECO:0007669"/>
    <property type="project" value="TreeGrafter"/>
</dbReference>
<dbReference type="Pfam" id="PF13191">
    <property type="entry name" value="AAA_16"/>
    <property type="match status" value="1"/>
</dbReference>
<feature type="domain" description="HTH luxR-type" evidence="3">
    <location>
        <begin position="827"/>
        <end position="890"/>
    </location>
</feature>
<dbReference type="RefSeq" id="WP_013678381.1">
    <property type="nucleotide sequence ID" value="NC_015312.1"/>
</dbReference>
<evidence type="ECO:0000313" key="5">
    <source>
        <dbReference type="Proteomes" id="UP000007809"/>
    </source>
</evidence>
<accession>F4CTJ6</accession>
<evidence type="ECO:0000256" key="1">
    <source>
        <dbReference type="ARBA" id="ARBA00022741"/>
    </source>
</evidence>
<dbReference type="GO" id="GO:0005524">
    <property type="term" value="F:ATP binding"/>
    <property type="evidence" value="ECO:0007669"/>
    <property type="project" value="UniProtKB-KW"/>
</dbReference>
<dbReference type="AlphaFoldDB" id="F4CTJ6"/>
<dbReference type="InterPro" id="IPR036388">
    <property type="entry name" value="WH-like_DNA-bd_sf"/>
</dbReference>
<evidence type="ECO:0000313" key="4">
    <source>
        <dbReference type="EMBL" id="AEA28499.1"/>
    </source>
</evidence>
<dbReference type="SUPFAM" id="SSF52540">
    <property type="entry name" value="P-loop containing nucleoside triphosphate hydrolases"/>
    <property type="match status" value="1"/>
</dbReference>
<dbReference type="PROSITE" id="PS00622">
    <property type="entry name" value="HTH_LUXR_1"/>
    <property type="match status" value="1"/>
</dbReference>
<dbReference type="OrthoDB" id="3656034at2"/>
<dbReference type="HOGENOM" id="CLU_006850_4_1_11"/>
<dbReference type="SUPFAM" id="SSF48452">
    <property type="entry name" value="TPR-like"/>
    <property type="match status" value="1"/>
</dbReference>
<dbReference type="GO" id="GO:0005737">
    <property type="term" value="C:cytoplasm"/>
    <property type="evidence" value="ECO:0007669"/>
    <property type="project" value="TreeGrafter"/>
</dbReference>
<keyword evidence="2" id="KW-0067">ATP-binding</keyword>
<proteinExistence type="predicted"/>
<protein>
    <submittedName>
        <fullName evidence="4">Regulatory protein LuxR</fullName>
    </submittedName>
</protein>
<sequence length="890" mass="92693">MLYGRDDEQAALAELQQHALAGRGGALVVLGAPGAGKSALLAASPLDGLRVLRTQGVEAESPLAFAALHRLLRPLRHHMGRLPARQARALRAAFGEEDDAPDPYLVYLGALSLVAEAAAEQPLLLVVDDAHWLDDETAAALLFVARRLADDPVALLFAAREQSGFDPAELPVLPLAGLDRAAASAVLAERAGAPVPDAVLDVVLAQTGGNPLALAELPTTLGPDQLSGATDLPGLLPLSARVEAAFLDRARDLDPDAAAVLLLVAADDTGDVAVVEKATTRSGLPAAAFEAAERTGLFTTAAGEIVLRHPLVRSAVYAGATATERRRAHRALAEVVTDPQRRAWHLAAAADGTDETAAAALVEAGERARARGGHSGAAAAFARAADLTPDPAVRGARRAKAALAAWLAGRPQTAADLADRALAEIDDPVLHAETLAARARTEWNTGSLDVGQRMVLEAAQGLADLDPSRARELAVLGAGLATVGAHSGIDPTTVVPGAAPDAPARDRCVDALLNGLHAIPAADWGRAAPALQTAIGFAHAIPPGDVDVLPNLGIAALHLQADDDALRLHDRLLADARSAGATVIVLYALTRRALAEVPAGRWTAARTSLSEAVEIARATGRPELQSFPEAQLALLDALCGNGSEADLDRIGETAAALSLGTVATTVRDLLDWARAQLAGVRTPTALARLGRLGPSMVARSAAVDRLEAASAADGPLAEWTAELEHFAEGTGSVWAAAVAAHGRALLTGDTAHFDRAVDLHARSTRPFDAARTRLAYGEHLRRAGRRVDARGHLRAAMEAFDALGARTWYDLARRELRASGATARRRTGAETVRLTPTELQVAKLVAEGMANRDVAAQLFVSPRTVDFHLRNIFTKTGISSRRELGGLALS</sequence>
<dbReference type="SUPFAM" id="SSF46894">
    <property type="entry name" value="C-terminal effector domain of the bipartite response regulators"/>
    <property type="match status" value="1"/>
</dbReference>
<organism evidence="4 5">
    <name type="scientific">Pseudonocardia dioxanivorans (strain ATCC 55486 / DSM 44775 / JCM 13855 / CB1190)</name>
    <dbReference type="NCBI Taxonomy" id="675635"/>
    <lineage>
        <taxon>Bacteria</taxon>
        <taxon>Bacillati</taxon>
        <taxon>Actinomycetota</taxon>
        <taxon>Actinomycetes</taxon>
        <taxon>Pseudonocardiales</taxon>
        <taxon>Pseudonocardiaceae</taxon>
        <taxon>Pseudonocardia</taxon>
    </lineage>
</organism>
<dbReference type="PRINTS" id="PR00038">
    <property type="entry name" value="HTHLUXR"/>
</dbReference>
<dbReference type="Pfam" id="PF00196">
    <property type="entry name" value="GerE"/>
    <property type="match status" value="1"/>
</dbReference>
<evidence type="ECO:0000259" key="3">
    <source>
        <dbReference type="PROSITE" id="PS50043"/>
    </source>
</evidence>
<dbReference type="PANTHER" id="PTHR16305">
    <property type="entry name" value="TESTICULAR SOLUBLE ADENYLYL CYCLASE"/>
    <property type="match status" value="1"/>
</dbReference>
<dbReference type="GO" id="GO:0006355">
    <property type="term" value="P:regulation of DNA-templated transcription"/>
    <property type="evidence" value="ECO:0007669"/>
    <property type="project" value="InterPro"/>
</dbReference>
<name>F4CTJ6_PSEUX</name>
<keyword evidence="1" id="KW-0547">Nucleotide-binding</keyword>
<reference evidence="4 5" key="1">
    <citation type="journal article" date="2011" name="J. Bacteriol.">
        <title>Genome sequence of the 1,4-dioxane-degrading Pseudonocardia dioxanivorans strain CB1190.</title>
        <authorList>
            <person name="Sales C.M."/>
            <person name="Mahendra S."/>
            <person name="Grostern A."/>
            <person name="Parales R.E."/>
            <person name="Goodwin L.A."/>
            <person name="Woyke T."/>
            <person name="Nolan M."/>
            <person name="Lapidus A."/>
            <person name="Chertkov O."/>
            <person name="Ovchinnikova G."/>
            <person name="Sczyrba A."/>
            <person name="Alvarez-Cohen L."/>
        </authorList>
    </citation>
    <scope>NUCLEOTIDE SEQUENCE [LARGE SCALE GENOMIC DNA]</scope>
    <source>
        <strain evidence="5">ATCC 55486 / DSM 44775 / JCM 13855 / CB1190</strain>
    </source>
</reference>
<dbReference type="Gene3D" id="1.25.40.10">
    <property type="entry name" value="Tetratricopeptide repeat domain"/>
    <property type="match status" value="1"/>
</dbReference>
<evidence type="ECO:0000256" key="2">
    <source>
        <dbReference type="ARBA" id="ARBA00022840"/>
    </source>
</evidence>
<gene>
    <name evidence="4" type="ordered locus">Psed_6404</name>
</gene>
<dbReference type="InterPro" id="IPR011990">
    <property type="entry name" value="TPR-like_helical_dom_sf"/>
</dbReference>
<dbReference type="STRING" id="675635.Psed_6404"/>
<dbReference type="CDD" id="cd06170">
    <property type="entry name" value="LuxR_C_like"/>
    <property type="match status" value="1"/>
</dbReference>
<keyword evidence="5" id="KW-1185">Reference proteome</keyword>
<dbReference type="Proteomes" id="UP000007809">
    <property type="component" value="Chromosome"/>
</dbReference>
<dbReference type="InterPro" id="IPR041664">
    <property type="entry name" value="AAA_16"/>
</dbReference>
<dbReference type="eggNOG" id="COG0470">
    <property type="taxonomic scope" value="Bacteria"/>
</dbReference>
<dbReference type="SMART" id="SM00421">
    <property type="entry name" value="HTH_LUXR"/>
    <property type="match status" value="1"/>
</dbReference>
<dbReference type="InterPro" id="IPR000792">
    <property type="entry name" value="Tscrpt_reg_LuxR_C"/>
</dbReference>
<dbReference type="KEGG" id="pdx:Psed_6404"/>
<dbReference type="GO" id="GO:0003677">
    <property type="term" value="F:DNA binding"/>
    <property type="evidence" value="ECO:0007669"/>
    <property type="project" value="InterPro"/>
</dbReference>
<dbReference type="PANTHER" id="PTHR16305:SF35">
    <property type="entry name" value="TRANSCRIPTIONAL ACTIVATOR DOMAIN"/>
    <property type="match status" value="1"/>
</dbReference>
<dbReference type="eggNOG" id="COG2197">
    <property type="taxonomic scope" value="Bacteria"/>
</dbReference>
<dbReference type="InterPro" id="IPR027417">
    <property type="entry name" value="P-loop_NTPase"/>
</dbReference>
<dbReference type="PROSITE" id="PS50043">
    <property type="entry name" value="HTH_LUXR_2"/>
    <property type="match status" value="1"/>
</dbReference>
<dbReference type="InterPro" id="IPR016032">
    <property type="entry name" value="Sig_transdc_resp-reg_C-effctor"/>
</dbReference>
<dbReference type="EMBL" id="CP002593">
    <property type="protein sequence ID" value="AEA28499.1"/>
    <property type="molecule type" value="Genomic_DNA"/>
</dbReference>
<dbReference type="Gene3D" id="1.10.10.10">
    <property type="entry name" value="Winged helix-like DNA-binding domain superfamily/Winged helix DNA-binding domain"/>
    <property type="match status" value="1"/>
</dbReference>